<keyword evidence="6 8" id="KW-0472">Membrane</keyword>
<dbReference type="InterPro" id="IPR039426">
    <property type="entry name" value="TonB-dep_rcpt-like"/>
</dbReference>
<keyword evidence="14" id="KW-1185">Reference proteome</keyword>
<feature type="signal peptide" evidence="10">
    <location>
        <begin position="1"/>
        <end position="24"/>
    </location>
</feature>
<sequence>MKLNRITLAMLVASGVLVSQEIYAQQANDINASQDDSGQTLLQEVTVSASPVHEHEVFEVPSQIDSVAGVDKMAAESGSLGQMLESIPGVNNMSAGTQSGKPVIRGMTGNRVKVLSNGQSTDYQAYGTRHLANTDPYLAERIEVIRGPQSVLYGAEAMGGIVNVIQSDLPYGQKTAGELATEFNSNNQEKMLGAKVGAGSKEFAIQAGISKRSADNFTVPNVSTAPGDIPLDDRPLFVGEVPNTNFENQSANIGFGYQQDWGTIELRHTQWLSKQNYLGVENNGTGFEAVASGQKLQNDETQLKAEIYTDNDWVIKPSWTHTRNAREASHDLPYETMAEDEGTPHYLDLLVKRDDVKLALEHPKVGDFEGELGFELTEKQQELRNGELTPTAHESKRAVYLFEEADYDKWLLQVGARYDWHEVSAPLDGNNVHFVDEGIFDSSNNSRTFDVFSGSLGSTYRIDSNWSVAANLASGFRAPSIFELYAGGEHGGVQAYQLGNPDLKAETSLNTDLSLRWQTPKTQMVATVYQNWVDNYIYLANELEADGVTLTTTTSESGATIPVMKAQQTNAVIHGLEFSLNHQFNQAWSTDLALELIDGADTRNNQDLPLMPANNLRINVHYQPSDFAGLQQQKITLGVKLVDSKNASGLYEPFSQFDTMPIGTASTEAYALWNLGYQTQVKLDKQTLHLTAAVENLFDTAYVDFLNTYKGYTLNTGRNIQLKARLDF</sequence>
<evidence type="ECO:0000256" key="1">
    <source>
        <dbReference type="ARBA" id="ARBA00004571"/>
    </source>
</evidence>
<dbReference type="PANTHER" id="PTHR30069:SF40">
    <property type="entry name" value="TONB-DEPENDENT RECEPTOR NMB0964-RELATED"/>
    <property type="match status" value="1"/>
</dbReference>
<comment type="subcellular location">
    <subcellularLocation>
        <location evidence="1 8">Cell outer membrane</location>
        <topology evidence="1 8">Multi-pass membrane protein</topology>
    </subcellularLocation>
</comment>
<keyword evidence="2 8" id="KW-0813">Transport</keyword>
<dbReference type="InterPro" id="IPR037066">
    <property type="entry name" value="Plug_dom_sf"/>
</dbReference>
<protein>
    <submittedName>
        <fullName evidence="13">Ligand-gated channel</fullName>
    </submittedName>
</protein>
<feature type="chain" id="PRO_5045980068" evidence="10">
    <location>
        <begin position="25"/>
        <end position="728"/>
    </location>
</feature>
<dbReference type="CDD" id="cd01347">
    <property type="entry name" value="ligand_gated_channel"/>
    <property type="match status" value="1"/>
</dbReference>
<keyword evidence="10" id="KW-0732">Signal</keyword>
<dbReference type="Pfam" id="PF00593">
    <property type="entry name" value="TonB_dep_Rec_b-barrel"/>
    <property type="match status" value="1"/>
</dbReference>
<evidence type="ECO:0000256" key="4">
    <source>
        <dbReference type="ARBA" id="ARBA00022692"/>
    </source>
</evidence>
<dbReference type="Gene3D" id="2.170.130.10">
    <property type="entry name" value="TonB-dependent receptor, plug domain"/>
    <property type="match status" value="1"/>
</dbReference>
<dbReference type="SUPFAM" id="SSF56935">
    <property type="entry name" value="Porins"/>
    <property type="match status" value="1"/>
</dbReference>
<dbReference type="Gene3D" id="2.40.170.20">
    <property type="entry name" value="TonB-dependent receptor, beta-barrel domain"/>
    <property type="match status" value="1"/>
</dbReference>
<feature type="domain" description="TonB-dependent receptor plug" evidence="12">
    <location>
        <begin position="58"/>
        <end position="161"/>
    </location>
</feature>
<dbReference type="InterPro" id="IPR036942">
    <property type="entry name" value="Beta-barrel_TonB_sf"/>
</dbReference>
<evidence type="ECO:0000259" key="12">
    <source>
        <dbReference type="Pfam" id="PF07715"/>
    </source>
</evidence>
<dbReference type="RefSeq" id="WP_237261726.1">
    <property type="nucleotide sequence ID" value="NZ_AP024202.1"/>
</dbReference>
<dbReference type="PANTHER" id="PTHR30069">
    <property type="entry name" value="TONB-DEPENDENT OUTER MEMBRANE RECEPTOR"/>
    <property type="match status" value="1"/>
</dbReference>
<evidence type="ECO:0000256" key="2">
    <source>
        <dbReference type="ARBA" id="ARBA00022448"/>
    </source>
</evidence>
<dbReference type="Pfam" id="PF07715">
    <property type="entry name" value="Plug"/>
    <property type="match status" value="1"/>
</dbReference>
<reference evidence="13" key="1">
    <citation type="journal article" date="2022" name="Arch. Microbiol.">
        <title>Thiomicrorhabdus immobilis sp. nov., a mesophilic sulfur-oxidizing bacterium isolated from sediment of a brackish lake in northern Japan.</title>
        <authorList>
            <person name="Kojima H."/>
            <person name="Mochizuki J."/>
            <person name="Kanda M."/>
            <person name="Watanabe T."/>
            <person name="Fukui M."/>
        </authorList>
    </citation>
    <scope>NUCLEOTIDE SEQUENCE</scope>
    <source>
        <strain evidence="13">Am19</strain>
    </source>
</reference>
<evidence type="ECO:0000313" key="14">
    <source>
        <dbReference type="Proteomes" id="UP001054820"/>
    </source>
</evidence>
<evidence type="ECO:0000256" key="10">
    <source>
        <dbReference type="SAM" id="SignalP"/>
    </source>
</evidence>
<evidence type="ECO:0000256" key="5">
    <source>
        <dbReference type="ARBA" id="ARBA00023077"/>
    </source>
</evidence>
<keyword evidence="7 8" id="KW-0998">Cell outer membrane</keyword>
<comment type="similarity">
    <text evidence="8 9">Belongs to the TonB-dependent receptor family.</text>
</comment>
<feature type="domain" description="TonB-dependent receptor-like beta-barrel" evidence="11">
    <location>
        <begin position="229"/>
        <end position="697"/>
    </location>
</feature>
<accession>A0ABM7MFJ5</accession>
<dbReference type="Proteomes" id="UP001054820">
    <property type="component" value="Chromosome"/>
</dbReference>
<keyword evidence="4 8" id="KW-0812">Transmembrane</keyword>
<evidence type="ECO:0000313" key="13">
    <source>
        <dbReference type="EMBL" id="BCN94259.1"/>
    </source>
</evidence>
<proteinExistence type="inferred from homology"/>
<dbReference type="InterPro" id="IPR012910">
    <property type="entry name" value="Plug_dom"/>
</dbReference>
<evidence type="ECO:0000256" key="9">
    <source>
        <dbReference type="RuleBase" id="RU003357"/>
    </source>
</evidence>
<gene>
    <name evidence="13" type="ORF">THMIRHAM_20440</name>
</gene>
<keyword evidence="5 9" id="KW-0798">TonB box</keyword>
<organism evidence="13 14">
    <name type="scientific">Thiomicrorhabdus immobilis</name>
    <dbReference type="NCBI Taxonomy" id="2791037"/>
    <lineage>
        <taxon>Bacteria</taxon>
        <taxon>Pseudomonadati</taxon>
        <taxon>Pseudomonadota</taxon>
        <taxon>Gammaproteobacteria</taxon>
        <taxon>Thiotrichales</taxon>
        <taxon>Piscirickettsiaceae</taxon>
        <taxon>Thiomicrorhabdus</taxon>
    </lineage>
</organism>
<evidence type="ECO:0000256" key="6">
    <source>
        <dbReference type="ARBA" id="ARBA00023136"/>
    </source>
</evidence>
<evidence type="ECO:0000259" key="11">
    <source>
        <dbReference type="Pfam" id="PF00593"/>
    </source>
</evidence>
<name>A0ABM7MFJ5_9GAMM</name>
<evidence type="ECO:0000256" key="7">
    <source>
        <dbReference type="ARBA" id="ARBA00023237"/>
    </source>
</evidence>
<dbReference type="InterPro" id="IPR000531">
    <property type="entry name" value="Beta-barrel_TonB"/>
</dbReference>
<dbReference type="PROSITE" id="PS52016">
    <property type="entry name" value="TONB_DEPENDENT_REC_3"/>
    <property type="match status" value="1"/>
</dbReference>
<dbReference type="EMBL" id="AP024202">
    <property type="protein sequence ID" value="BCN94259.1"/>
    <property type="molecule type" value="Genomic_DNA"/>
</dbReference>
<keyword evidence="3 8" id="KW-1134">Transmembrane beta strand</keyword>
<evidence type="ECO:0000256" key="8">
    <source>
        <dbReference type="PROSITE-ProRule" id="PRU01360"/>
    </source>
</evidence>
<evidence type="ECO:0000256" key="3">
    <source>
        <dbReference type="ARBA" id="ARBA00022452"/>
    </source>
</evidence>